<keyword evidence="2" id="KW-1185">Reference proteome</keyword>
<proteinExistence type="predicted"/>
<dbReference type="Proteomes" id="UP000830275">
    <property type="component" value="Segment"/>
</dbReference>
<dbReference type="Pfam" id="PF06856">
    <property type="entry name" value="AcMNPV_Orf17"/>
    <property type="match status" value="1"/>
</dbReference>
<name>A0AAE6R810_9ABAC</name>
<protein>
    <submittedName>
        <fullName evidence="1">Ac17</fullName>
    </submittedName>
</protein>
<dbReference type="EMBL" id="MN233792">
    <property type="protein sequence ID" value="QHB21797.1"/>
    <property type="molecule type" value="Genomic_DNA"/>
</dbReference>
<evidence type="ECO:0000313" key="2">
    <source>
        <dbReference type="Proteomes" id="UP000830275"/>
    </source>
</evidence>
<reference evidence="1 2" key="1">
    <citation type="journal article" date="2019" name="Viruses">
        <title>Genome Analysis of a Novel Clade II.b Alphabaculovirus Obtained from Artaxa digramma.</title>
        <authorList>
            <person name="Li J."/>
            <person name="Duan X."/>
            <person name="Wang Q."/>
            <person name="Zhang L."/>
            <person name="Deng F."/>
            <person name="Wang H."/>
            <person name="Hu Z."/>
            <person name="Wang M."/>
            <person name="Wang J."/>
        </authorList>
    </citation>
    <scope>NUCLEOTIDE SEQUENCE [LARGE SCALE GENOMIC DNA]</scope>
    <source>
        <strain evidence="1 2">424</strain>
    </source>
</reference>
<evidence type="ECO:0000313" key="1">
    <source>
        <dbReference type="EMBL" id="QHB21797.1"/>
    </source>
</evidence>
<gene>
    <name evidence="1" type="primary">ac17</name>
    <name evidence="1" type="ORF">Eudi_ORF138</name>
</gene>
<sequence length="176" mass="20425">MLTMSQHSVSVYIDDALTSPTYVEADNENKKILMKFCVSNKEKGLARVRVNVQSDNKYIQTTFVSSPRHVCIVNAKDRKSDCTFDGFPSRDDECRTLSFVAARVNPLKDGAGRQSVRNIVAAMEKNVCIRLFINEAIVDNVKHKWYHRVWFNDLLPHNKSRYYNHKKNFYSSLRCR</sequence>
<organism evidence="1 2">
    <name type="scientific">Artaxa digramma nucleopolyhedrovirus</name>
    <dbReference type="NCBI Taxonomy" id="3070910"/>
    <lineage>
        <taxon>Viruses</taxon>
        <taxon>Viruses incertae sedis</taxon>
        <taxon>Naldaviricetes</taxon>
        <taxon>Lefavirales</taxon>
        <taxon>Baculoviridae</taxon>
        <taxon>Alphabaculovirus</taxon>
        <taxon>Alphabaculovirus ardigrammae</taxon>
    </lineage>
</organism>
<accession>A0AAE6R810</accession>
<dbReference type="InterPro" id="IPR009661">
    <property type="entry name" value="AcMNPV_Da18"/>
</dbReference>